<evidence type="ECO:0000313" key="2">
    <source>
        <dbReference type="Proteomes" id="UP001595752"/>
    </source>
</evidence>
<protein>
    <submittedName>
        <fullName evidence="1">Uncharacterized protein</fullName>
    </submittedName>
</protein>
<sequence length="99" mass="11498">MPNQNQFTNSTTAPSVQETMEDIWRTTCRTWQNCNASTVQSFLSQCQEQNIDPQFCMSWVEKHRDKIPNWSTVSDVTLKWVNQHTSTGSPILKPEQNIH</sequence>
<dbReference type="RefSeq" id="WP_377917060.1">
    <property type="nucleotide sequence ID" value="NZ_JBHRZT010000068.1"/>
</dbReference>
<organism evidence="1 2">
    <name type="scientific">Bacillus songklensis</name>
    <dbReference type="NCBI Taxonomy" id="1069116"/>
    <lineage>
        <taxon>Bacteria</taxon>
        <taxon>Bacillati</taxon>
        <taxon>Bacillota</taxon>
        <taxon>Bacilli</taxon>
        <taxon>Bacillales</taxon>
        <taxon>Bacillaceae</taxon>
        <taxon>Bacillus</taxon>
    </lineage>
</organism>
<name>A0ABV8B448_9BACI</name>
<accession>A0ABV8B448</accession>
<proteinExistence type="predicted"/>
<reference evidence="2" key="1">
    <citation type="journal article" date="2019" name="Int. J. Syst. Evol. Microbiol.">
        <title>The Global Catalogue of Microorganisms (GCM) 10K type strain sequencing project: providing services to taxonomists for standard genome sequencing and annotation.</title>
        <authorList>
            <consortium name="The Broad Institute Genomics Platform"/>
            <consortium name="The Broad Institute Genome Sequencing Center for Infectious Disease"/>
            <person name="Wu L."/>
            <person name="Ma J."/>
        </authorList>
    </citation>
    <scope>NUCLEOTIDE SEQUENCE [LARGE SCALE GENOMIC DNA]</scope>
    <source>
        <strain evidence="2">CCUG 61889</strain>
    </source>
</reference>
<evidence type="ECO:0000313" key="1">
    <source>
        <dbReference type="EMBL" id="MFC3885026.1"/>
    </source>
</evidence>
<dbReference type="Proteomes" id="UP001595752">
    <property type="component" value="Unassembled WGS sequence"/>
</dbReference>
<comment type="caution">
    <text evidence="1">The sequence shown here is derived from an EMBL/GenBank/DDBJ whole genome shotgun (WGS) entry which is preliminary data.</text>
</comment>
<dbReference type="EMBL" id="JBHRZT010000068">
    <property type="protein sequence ID" value="MFC3885026.1"/>
    <property type="molecule type" value="Genomic_DNA"/>
</dbReference>
<gene>
    <name evidence="1" type="ORF">ACFOU2_16735</name>
</gene>
<keyword evidence="2" id="KW-1185">Reference proteome</keyword>